<feature type="region of interest" description="Disordered" evidence="1">
    <location>
        <begin position="197"/>
        <end position="222"/>
    </location>
</feature>
<dbReference type="Pfam" id="PF00300">
    <property type="entry name" value="His_Phos_1"/>
    <property type="match status" value="1"/>
</dbReference>
<keyword evidence="3" id="KW-1185">Reference proteome</keyword>
<dbReference type="AlphaFoldDB" id="A0A0B2B257"/>
<evidence type="ECO:0000256" key="1">
    <source>
        <dbReference type="SAM" id="MobiDB-lite"/>
    </source>
</evidence>
<dbReference type="PANTHER" id="PTHR48100">
    <property type="entry name" value="BROAD-SPECIFICITY PHOSPHATASE YOR283W-RELATED"/>
    <property type="match status" value="1"/>
</dbReference>
<dbReference type="EMBL" id="PGEZ01000001">
    <property type="protein sequence ID" value="PJJ57771.1"/>
    <property type="molecule type" value="Genomic_DNA"/>
</dbReference>
<dbReference type="PANTHER" id="PTHR48100:SF58">
    <property type="entry name" value="PE-PGRS FAMILY PROTEIN PE_PGRS11"/>
    <property type="match status" value="1"/>
</dbReference>
<name>A0A0B2B257_9ACTN</name>
<proteinExistence type="predicted"/>
<evidence type="ECO:0000313" key="3">
    <source>
        <dbReference type="Proteomes" id="UP000230842"/>
    </source>
</evidence>
<organism evidence="2 3">
    <name type="scientific">Mumia flava</name>
    <dbReference type="NCBI Taxonomy" id="1348852"/>
    <lineage>
        <taxon>Bacteria</taxon>
        <taxon>Bacillati</taxon>
        <taxon>Actinomycetota</taxon>
        <taxon>Actinomycetes</taxon>
        <taxon>Propionibacteriales</taxon>
        <taxon>Nocardioidaceae</taxon>
        <taxon>Mumia</taxon>
    </lineage>
</organism>
<dbReference type="InterPro" id="IPR029033">
    <property type="entry name" value="His_PPase_superfam"/>
</dbReference>
<dbReference type="GO" id="GO:0016791">
    <property type="term" value="F:phosphatase activity"/>
    <property type="evidence" value="ECO:0007669"/>
    <property type="project" value="TreeGrafter"/>
</dbReference>
<dbReference type="OrthoDB" id="9793115at2"/>
<sequence>MRLLLIRHGQTTNNVSGALDTAIPGAELTPLGQAQAQAVPEALADVPVAGIYASRLVRTQMTAAPLASVRRLDVVVRPGLEEISAGELELRRDPDARQAYIDTLAAWMTGDLGHAMPGGPDGHHFLGRYAEAIDAVVGAHDDDATVAVVSHGAAIRVFSAIAAGIDVERADGMPLLNTGMATLRTDGSRWSLEEWHSDPLGGHGLEDTVAVDPTGDRVPTHD</sequence>
<dbReference type="SUPFAM" id="SSF53254">
    <property type="entry name" value="Phosphoglycerate mutase-like"/>
    <property type="match status" value="1"/>
</dbReference>
<dbReference type="GO" id="GO:0005737">
    <property type="term" value="C:cytoplasm"/>
    <property type="evidence" value="ECO:0007669"/>
    <property type="project" value="TreeGrafter"/>
</dbReference>
<gene>
    <name evidence="2" type="ORF">CLV56_2009</name>
</gene>
<comment type="caution">
    <text evidence="2">The sequence shown here is derived from an EMBL/GenBank/DDBJ whole genome shotgun (WGS) entry which is preliminary data.</text>
</comment>
<dbReference type="InterPro" id="IPR013078">
    <property type="entry name" value="His_Pase_superF_clade-1"/>
</dbReference>
<dbReference type="SMART" id="SM00855">
    <property type="entry name" value="PGAM"/>
    <property type="match status" value="1"/>
</dbReference>
<dbReference type="Gene3D" id="3.40.50.1240">
    <property type="entry name" value="Phosphoglycerate mutase-like"/>
    <property type="match status" value="1"/>
</dbReference>
<dbReference type="InterPro" id="IPR001345">
    <property type="entry name" value="PG/BPGM_mutase_AS"/>
</dbReference>
<dbReference type="InterPro" id="IPR050275">
    <property type="entry name" value="PGM_Phosphatase"/>
</dbReference>
<evidence type="ECO:0000313" key="2">
    <source>
        <dbReference type="EMBL" id="PJJ57771.1"/>
    </source>
</evidence>
<dbReference type="RefSeq" id="WP_039363473.1">
    <property type="nucleotide sequence ID" value="NZ_PGEZ01000001.1"/>
</dbReference>
<dbReference type="CDD" id="cd07067">
    <property type="entry name" value="HP_PGM_like"/>
    <property type="match status" value="1"/>
</dbReference>
<protein>
    <submittedName>
        <fullName evidence="2">Putative phosphoglycerate mutase</fullName>
    </submittedName>
</protein>
<dbReference type="Proteomes" id="UP000230842">
    <property type="component" value="Unassembled WGS sequence"/>
</dbReference>
<dbReference type="PROSITE" id="PS00175">
    <property type="entry name" value="PG_MUTASE"/>
    <property type="match status" value="1"/>
</dbReference>
<accession>A0A0B2B257</accession>
<reference evidence="2 3" key="1">
    <citation type="submission" date="2017-11" db="EMBL/GenBank/DDBJ databases">
        <title>Genomic Encyclopedia of Archaeal and Bacterial Type Strains, Phase II (KMG-II): From Individual Species to Whole Genera.</title>
        <authorList>
            <person name="Goeker M."/>
        </authorList>
    </citation>
    <scope>NUCLEOTIDE SEQUENCE [LARGE SCALE GENOMIC DNA]</scope>
    <source>
        <strain evidence="2 3">DSM 27763</strain>
    </source>
</reference>